<evidence type="ECO:0000313" key="4">
    <source>
        <dbReference type="Proteomes" id="UP001428341"/>
    </source>
</evidence>
<comment type="caution">
    <text evidence="3">The sequence shown here is derived from an EMBL/GenBank/DDBJ whole genome shotgun (WGS) entry which is preliminary data.</text>
</comment>
<feature type="compositionally biased region" description="Acidic residues" evidence="1">
    <location>
        <begin position="124"/>
        <end position="135"/>
    </location>
</feature>
<protein>
    <recommendedName>
        <fullName evidence="2">Brf1 TBP-binding domain-containing protein</fullName>
    </recommendedName>
</protein>
<dbReference type="InterPro" id="IPR011665">
    <property type="entry name" value="BRF1_TBP-bd_dom"/>
</dbReference>
<evidence type="ECO:0000313" key="3">
    <source>
        <dbReference type="EMBL" id="KAK9220733.1"/>
    </source>
</evidence>
<name>A0AAP0MP87_9ROSI</name>
<feature type="region of interest" description="Disordered" evidence="1">
    <location>
        <begin position="49"/>
        <end position="89"/>
    </location>
</feature>
<evidence type="ECO:0000256" key="1">
    <source>
        <dbReference type="SAM" id="MobiDB-lite"/>
    </source>
</evidence>
<feature type="domain" description="Brf1 TBP-binding" evidence="2">
    <location>
        <begin position="17"/>
        <end position="102"/>
    </location>
</feature>
<proteinExistence type="predicted"/>
<dbReference type="Gene3D" id="1.20.5.650">
    <property type="entry name" value="Single helix bin"/>
    <property type="match status" value="1"/>
</dbReference>
<feature type="compositionally biased region" description="Basic and acidic residues" evidence="1">
    <location>
        <begin position="59"/>
        <end position="84"/>
    </location>
</feature>
<keyword evidence="4" id="KW-1185">Reference proteome</keyword>
<evidence type="ECO:0000259" key="2">
    <source>
        <dbReference type="Pfam" id="PF07741"/>
    </source>
</evidence>
<feature type="region of interest" description="Disordered" evidence="1">
    <location>
        <begin position="124"/>
        <end position="163"/>
    </location>
</feature>
<sequence length="163" mass="19041">MDDSGRRRTRNIGVAAIDDAEIKGYLNTKKDMIYKNIIWEILNKRYLQGESQKQKQKQPGKEKNEKSEGAKRKKRINDEIEEKKKKQRLSSKVNFDVLEKLEEDEGEEEGGNENAKVKTIVESEENYGEEEDDYGDAIGGYHGNEENEVEGYSFNEDWDYEDY</sequence>
<dbReference type="AlphaFoldDB" id="A0AAP0MP87"/>
<organism evidence="3 4">
    <name type="scientific">Citrus x changshan-huyou</name>
    <dbReference type="NCBI Taxonomy" id="2935761"/>
    <lineage>
        <taxon>Eukaryota</taxon>
        <taxon>Viridiplantae</taxon>
        <taxon>Streptophyta</taxon>
        <taxon>Embryophyta</taxon>
        <taxon>Tracheophyta</taxon>
        <taxon>Spermatophyta</taxon>
        <taxon>Magnoliopsida</taxon>
        <taxon>eudicotyledons</taxon>
        <taxon>Gunneridae</taxon>
        <taxon>Pentapetalae</taxon>
        <taxon>rosids</taxon>
        <taxon>malvids</taxon>
        <taxon>Sapindales</taxon>
        <taxon>Rutaceae</taxon>
        <taxon>Aurantioideae</taxon>
        <taxon>Citrus</taxon>
    </lineage>
</organism>
<accession>A0AAP0MP87</accession>
<gene>
    <name evidence="3" type="ORF">WN944_009156</name>
</gene>
<reference evidence="3 4" key="1">
    <citation type="submission" date="2024-05" db="EMBL/GenBank/DDBJ databases">
        <title>Haplotype-resolved chromosome-level genome assembly of Huyou (Citrus changshanensis).</title>
        <authorList>
            <person name="Miao C."/>
            <person name="Chen W."/>
            <person name="Wu Y."/>
            <person name="Wang L."/>
            <person name="Zhao S."/>
            <person name="Grierson D."/>
            <person name="Xu C."/>
            <person name="Chen K."/>
        </authorList>
    </citation>
    <scope>NUCLEOTIDE SEQUENCE [LARGE SCALE GENOMIC DNA]</scope>
    <source>
        <strain evidence="3">01-14</strain>
        <tissue evidence="3">Leaf</tissue>
    </source>
</reference>
<dbReference type="Proteomes" id="UP001428341">
    <property type="component" value="Unassembled WGS sequence"/>
</dbReference>
<dbReference type="Pfam" id="PF07741">
    <property type="entry name" value="BRF1"/>
    <property type="match status" value="1"/>
</dbReference>
<dbReference type="EMBL" id="JBCGBO010000002">
    <property type="protein sequence ID" value="KAK9220733.1"/>
    <property type="molecule type" value="Genomic_DNA"/>
</dbReference>